<accession>A0A2M7YJV4</accession>
<organism evidence="2 3">
    <name type="scientific">Candidatus Portnoybacteria bacterium CG_4_9_14_3_um_filter_44_9</name>
    <dbReference type="NCBI Taxonomy" id="1974806"/>
    <lineage>
        <taxon>Bacteria</taxon>
        <taxon>Candidatus Portnoyibacteriota</taxon>
    </lineage>
</organism>
<dbReference type="Pfam" id="PF17767">
    <property type="entry name" value="NAPRTase_N"/>
    <property type="match status" value="1"/>
</dbReference>
<evidence type="ECO:0000313" key="2">
    <source>
        <dbReference type="EMBL" id="PJA63257.1"/>
    </source>
</evidence>
<dbReference type="Gene3D" id="3.20.140.10">
    <property type="entry name" value="nicotinate phosphoribosyltransferase"/>
    <property type="match status" value="1"/>
</dbReference>
<dbReference type="AlphaFoldDB" id="A0A2M7YJV4"/>
<dbReference type="GO" id="GO:0016757">
    <property type="term" value="F:glycosyltransferase activity"/>
    <property type="evidence" value="ECO:0007669"/>
    <property type="project" value="UniProtKB-KW"/>
</dbReference>
<keyword evidence="2" id="KW-0328">Glycosyltransferase</keyword>
<feature type="domain" description="Nicotinate phosphoribosyltransferase N-terminal" evidence="1">
    <location>
        <begin position="9"/>
        <end position="74"/>
    </location>
</feature>
<evidence type="ECO:0000259" key="1">
    <source>
        <dbReference type="Pfam" id="PF17767"/>
    </source>
</evidence>
<dbReference type="InterPro" id="IPR040727">
    <property type="entry name" value="NAPRTase_N"/>
</dbReference>
<gene>
    <name evidence="2" type="ORF">CO161_02065</name>
</gene>
<reference evidence="3" key="1">
    <citation type="submission" date="2017-09" db="EMBL/GenBank/DDBJ databases">
        <title>Depth-based differentiation of microbial function through sediment-hosted aquifers and enrichment of novel symbionts in the deep terrestrial subsurface.</title>
        <authorList>
            <person name="Probst A.J."/>
            <person name="Ladd B."/>
            <person name="Jarett J.K."/>
            <person name="Geller-Mcgrath D.E."/>
            <person name="Sieber C.M.K."/>
            <person name="Emerson J.B."/>
            <person name="Anantharaman K."/>
            <person name="Thomas B.C."/>
            <person name="Malmstrom R."/>
            <person name="Stieglmeier M."/>
            <person name="Klingl A."/>
            <person name="Woyke T."/>
            <person name="Ryan C.M."/>
            <person name="Banfield J.F."/>
        </authorList>
    </citation>
    <scope>NUCLEOTIDE SEQUENCE [LARGE SCALE GENOMIC DNA]</scope>
</reference>
<proteinExistence type="predicted"/>
<comment type="caution">
    <text evidence="2">The sequence shown here is derived from an EMBL/GenBank/DDBJ whole genome shotgun (WGS) entry which is preliminary data.</text>
</comment>
<protein>
    <submittedName>
        <fullName evidence="2">Nicotinate phosphoribosyltransferase</fullName>
    </submittedName>
</protein>
<keyword evidence="2" id="KW-0808">Transferase</keyword>
<evidence type="ECO:0000313" key="3">
    <source>
        <dbReference type="Proteomes" id="UP000229026"/>
    </source>
</evidence>
<sequence>MMPIIQSLLDTDFYKLMMGQLVFKLYADIPVKYAFKNRTKDIRLADIIDETELRRELDHVRTLRFNNSELHYLRGT</sequence>
<dbReference type="EMBL" id="PFWH01000062">
    <property type="protein sequence ID" value="PJA63257.1"/>
    <property type="molecule type" value="Genomic_DNA"/>
</dbReference>
<name>A0A2M7YJV4_9BACT</name>
<feature type="non-terminal residue" evidence="2">
    <location>
        <position position="76"/>
    </location>
</feature>
<dbReference type="SUPFAM" id="SSF54675">
    <property type="entry name" value="Nicotinate/Quinolinate PRTase N-terminal domain-like"/>
    <property type="match status" value="1"/>
</dbReference>
<dbReference type="Proteomes" id="UP000229026">
    <property type="component" value="Unassembled WGS sequence"/>
</dbReference>